<evidence type="ECO:0008006" key="4">
    <source>
        <dbReference type="Google" id="ProtNLM"/>
    </source>
</evidence>
<keyword evidence="3" id="KW-1185">Reference proteome</keyword>
<proteinExistence type="predicted"/>
<protein>
    <recommendedName>
        <fullName evidence="4">Transmembrane protein</fullName>
    </recommendedName>
</protein>
<dbReference type="AlphaFoldDB" id="A0A1L9VBJ6"/>
<dbReference type="EMBL" id="KV878907">
    <property type="protein sequence ID" value="OJJ81212.1"/>
    <property type="molecule type" value="Genomic_DNA"/>
</dbReference>
<keyword evidence="1" id="KW-0812">Transmembrane</keyword>
<dbReference type="VEuPathDB" id="FungiDB:ASPGLDRAFT_786328"/>
<dbReference type="RefSeq" id="XP_022397910.1">
    <property type="nucleotide sequence ID" value="XM_022549974.1"/>
</dbReference>
<organism evidence="2 3">
    <name type="scientific">Aspergillus glaucus CBS 516.65</name>
    <dbReference type="NCBI Taxonomy" id="1160497"/>
    <lineage>
        <taxon>Eukaryota</taxon>
        <taxon>Fungi</taxon>
        <taxon>Dikarya</taxon>
        <taxon>Ascomycota</taxon>
        <taxon>Pezizomycotina</taxon>
        <taxon>Eurotiomycetes</taxon>
        <taxon>Eurotiomycetidae</taxon>
        <taxon>Eurotiales</taxon>
        <taxon>Aspergillaceae</taxon>
        <taxon>Aspergillus</taxon>
        <taxon>Aspergillus subgen. Aspergillus</taxon>
    </lineage>
</organism>
<sequence>MESQQLAPLDFQELIFIPIQYFATYNPVFSFGSIPLFGLFSWFCWAIAIAIQPSSPSSPSSILSSLPLHQPPLLATSLSFSLSSIIFLLIFCNGSLCCRWLLVISLADFWSLRPALTSEAL</sequence>
<gene>
    <name evidence="2" type="ORF">ASPGLDRAFT_786328</name>
</gene>
<accession>A0A1L9VBJ6</accession>
<keyword evidence="1" id="KW-1133">Transmembrane helix</keyword>
<name>A0A1L9VBJ6_ASPGL</name>
<reference evidence="3" key="1">
    <citation type="journal article" date="2017" name="Genome Biol.">
        <title>Comparative genomics reveals high biological diversity and specific adaptations in the industrially and medically important fungal genus Aspergillus.</title>
        <authorList>
            <person name="de Vries R.P."/>
            <person name="Riley R."/>
            <person name="Wiebenga A."/>
            <person name="Aguilar-Osorio G."/>
            <person name="Amillis S."/>
            <person name="Uchima C.A."/>
            <person name="Anderluh G."/>
            <person name="Asadollahi M."/>
            <person name="Askin M."/>
            <person name="Barry K."/>
            <person name="Battaglia E."/>
            <person name="Bayram O."/>
            <person name="Benocci T."/>
            <person name="Braus-Stromeyer S.A."/>
            <person name="Caldana C."/>
            <person name="Canovas D."/>
            <person name="Cerqueira G.C."/>
            <person name="Chen F."/>
            <person name="Chen W."/>
            <person name="Choi C."/>
            <person name="Clum A."/>
            <person name="Dos Santos R.A."/>
            <person name="Damasio A.R."/>
            <person name="Diallinas G."/>
            <person name="Emri T."/>
            <person name="Fekete E."/>
            <person name="Flipphi M."/>
            <person name="Freyberg S."/>
            <person name="Gallo A."/>
            <person name="Gournas C."/>
            <person name="Habgood R."/>
            <person name="Hainaut M."/>
            <person name="Harispe M.L."/>
            <person name="Henrissat B."/>
            <person name="Hilden K.S."/>
            <person name="Hope R."/>
            <person name="Hossain A."/>
            <person name="Karabika E."/>
            <person name="Karaffa L."/>
            <person name="Karanyi Z."/>
            <person name="Krasevec N."/>
            <person name="Kuo A."/>
            <person name="Kusch H."/>
            <person name="LaButti K."/>
            <person name="Lagendijk E.L."/>
            <person name="Lapidus A."/>
            <person name="Levasseur A."/>
            <person name="Lindquist E."/>
            <person name="Lipzen A."/>
            <person name="Logrieco A.F."/>
            <person name="MacCabe A."/>
            <person name="Maekelae M.R."/>
            <person name="Malavazi I."/>
            <person name="Melin P."/>
            <person name="Meyer V."/>
            <person name="Mielnichuk N."/>
            <person name="Miskei M."/>
            <person name="Molnar A.P."/>
            <person name="Mule G."/>
            <person name="Ngan C.Y."/>
            <person name="Orejas M."/>
            <person name="Orosz E."/>
            <person name="Ouedraogo J.P."/>
            <person name="Overkamp K.M."/>
            <person name="Park H.-S."/>
            <person name="Perrone G."/>
            <person name="Piumi F."/>
            <person name="Punt P.J."/>
            <person name="Ram A.F."/>
            <person name="Ramon A."/>
            <person name="Rauscher S."/>
            <person name="Record E."/>
            <person name="Riano-Pachon D.M."/>
            <person name="Robert V."/>
            <person name="Roehrig J."/>
            <person name="Ruller R."/>
            <person name="Salamov A."/>
            <person name="Salih N.S."/>
            <person name="Samson R.A."/>
            <person name="Sandor E."/>
            <person name="Sanguinetti M."/>
            <person name="Schuetze T."/>
            <person name="Sepcic K."/>
            <person name="Shelest E."/>
            <person name="Sherlock G."/>
            <person name="Sophianopoulou V."/>
            <person name="Squina F.M."/>
            <person name="Sun H."/>
            <person name="Susca A."/>
            <person name="Todd R.B."/>
            <person name="Tsang A."/>
            <person name="Unkles S.E."/>
            <person name="van de Wiele N."/>
            <person name="van Rossen-Uffink D."/>
            <person name="Oliveira J.V."/>
            <person name="Vesth T.C."/>
            <person name="Visser J."/>
            <person name="Yu J.-H."/>
            <person name="Zhou M."/>
            <person name="Andersen M.R."/>
            <person name="Archer D.B."/>
            <person name="Baker S.E."/>
            <person name="Benoit I."/>
            <person name="Brakhage A.A."/>
            <person name="Braus G.H."/>
            <person name="Fischer R."/>
            <person name="Frisvad J.C."/>
            <person name="Goldman G.H."/>
            <person name="Houbraken J."/>
            <person name="Oakley B."/>
            <person name="Pocsi I."/>
            <person name="Scazzocchio C."/>
            <person name="Seiboth B."/>
            <person name="vanKuyk P.A."/>
            <person name="Wortman J."/>
            <person name="Dyer P.S."/>
            <person name="Grigoriev I.V."/>
        </authorList>
    </citation>
    <scope>NUCLEOTIDE SEQUENCE [LARGE SCALE GENOMIC DNA]</scope>
    <source>
        <strain evidence="3">CBS 516.65</strain>
    </source>
</reference>
<feature type="transmembrane region" description="Helical" evidence="1">
    <location>
        <begin position="28"/>
        <end position="51"/>
    </location>
</feature>
<dbReference type="GeneID" id="34466234"/>
<evidence type="ECO:0000313" key="3">
    <source>
        <dbReference type="Proteomes" id="UP000184300"/>
    </source>
</evidence>
<evidence type="ECO:0000313" key="2">
    <source>
        <dbReference type="EMBL" id="OJJ81212.1"/>
    </source>
</evidence>
<dbReference type="Proteomes" id="UP000184300">
    <property type="component" value="Unassembled WGS sequence"/>
</dbReference>
<evidence type="ECO:0000256" key="1">
    <source>
        <dbReference type="SAM" id="Phobius"/>
    </source>
</evidence>
<keyword evidence="1" id="KW-0472">Membrane</keyword>